<keyword evidence="1" id="KW-0472">Membrane</keyword>
<protein>
    <submittedName>
        <fullName evidence="3">MMPL family transporter</fullName>
    </submittedName>
</protein>
<dbReference type="SUPFAM" id="SSF82866">
    <property type="entry name" value="Multidrug efflux transporter AcrB transmembrane domain"/>
    <property type="match status" value="2"/>
</dbReference>
<dbReference type="GO" id="GO:0022857">
    <property type="term" value="F:transmembrane transporter activity"/>
    <property type="evidence" value="ECO:0007669"/>
    <property type="project" value="InterPro"/>
</dbReference>
<evidence type="ECO:0000256" key="1">
    <source>
        <dbReference type="SAM" id="Phobius"/>
    </source>
</evidence>
<feature type="transmembrane region" description="Helical" evidence="1">
    <location>
        <begin position="329"/>
        <end position="349"/>
    </location>
</feature>
<keyword evidence="4" id="KW-1185">Reference proteome</keyword>
<reference evidence="3 4" key="1">
    <citation type="submission" date="2019-07" db="EMBL/GenBank/DDBJ databases">
        <title>Reinekea sp. strain SSH23 genome sequencing and assembly.</title>
        <authorList>
            <person name="Kim I."/>
        </authorList>
    </citation>
    <scope>NUCLEOTIDE SEQUENCE [LARGE SCALE GENOMIC DNA]</scope>
    <source>
        <strain evidence="3 4">SSH23</strain>
    </source>
</reference>
<dbReference type="Gene3D" id="1.20.1640.10">
    <property type="entry name" value="Multidrug efflux transporter AcrB transmembrane domain"/>
    <property type="match status" value="2"/>
</dbReference>
<dbReference type="PROSITE" id="PS50156">
    <property type="entry name" value="SSD"/>
    <property type="match status" value="1"/>
</dbReference>
<accession>A0A5C8ZCJ4</accession>
<dbReference type="EMBL" id="VKAD01000001">
    <property type="protein sequence ID" value="TXR54883.1"/>
    <property type="molecule type" value="Genomic_DNA"/>
</dbReference>
<feature type="transmembrane region" description="Helical" evidence="1">
    <location>
        <begin position="296"/>
        <end position="317"/>
    </location>
</feature>
<dbReference type="Proteomes" id="UP000321764">
    <property type="component" value="Unassembled WGS sequence"/>
</dbReference>
<comment type="caution">
    <text evidence="3">The sequence shown here is derived from an EMBL/GenBank/DDBJ whole genome shotgun (WGS) entry which is preliminary data.</text>
</comment>
<gene>
    <name evidence="3" type="ORF">FME95_10215</name>
</gene>
<keyword evidence="1" id="KW-1133">Transmembrane helix</keyword>
<dbReference type="InterPro" id="IPR001036">
    <property type="entry name" value="Acrflvin-R"/>
</dbReference>
<dbReference type="InterPro" id="IPR000731">
    <property type="entry name" value="SSD"/>
</dbReference>
<feature type="transmembrane region" description="Helical" evidence="1">
    <location>
        <begin position="231"/>
        <end position="252"/>
    </location>
</feature>
<proteinExistence type="predicted"/>
<feature type="transmembrane region" description="Helical" evidence="1">
    <location>
        <begin position="672"/>
        <end position="698"/>
    </location>
</feature>
<feature type="domain" description="SSD" evidence="2">
    <location>
        <begin position="602"/>
        <end position="733"/>
    </location>
</feature>
<dbReference type="PANTHER" id="PTHR33406:SF13">
    <property type="entry name" value="MEMBRANE PROTEIN YDFJ"/>
    <property type="match status" value="1"/>
</dbReference>
<feature type="transmembrane region" description="Helical" evidence="1">
    <location>
        <begin position="633"/>
        <end position="651"/>
    </location>
</feature>
<keyword evidence="1" id="KW-0812">Transmembrane</keyword>
<feature type="transmembrane region" description="Helical" evidence="1">
    <location>
        <begin position="258"/>
        <end position="275"/>
    </location>
</feature>
<dbReference type="PANTHER" id="PTHR33406">
    <property type="entry name" value="MEMBRANE PROTEIN MJ1562-RELATED"/>
    <property type="match status" value="1"/>
</dbReference>
<feature type="transmembrane region" description="Helical" evidence="1">
    <location>
        <begin position="607"/>
        <end position="627"/>
    </location>
</feature>
<name>A0A5C8ZCJ4_9GAMM</name>
<dbReference type="RefSeq" id="WP_147714282.1">
    <property type="nucleotide sequence ID" value="NZ_VKAD01000001.1"/>
</dbReference>
<dbReference type="Pfam" id="PF00873">
    <property type="entry name" value="ACR_tran"/>
    <property type="match status" value="1"/>
</dbReference>
<feature type="transmembrane region" description="Helical" evidence="1">
    <location>
        <begin position="208"/>
        <end position="224"/>
    </location>
</feature>
<feature type="transmembrane region" description="Helical" evidence="1">
    <location>
        <begin position="581"/>
        <end position="600"/>
    </location>
</feature>
<feature type="transmembrane region" description="Helical" evidence="1">
    <location>
        <begin position="710"/>
        <end position="732"/>
    </location>
</feature>
<dbReference type="AlphaFoldDB" id="A0A5C8ZCJ4"/>
<organism evidence="3 4">
    <name type="scientific">Reinekea thalattae</name>
    <dbReference type="NCBI Taxonomy" id="2593301"/>
    <lineage>
        <taxon>Bacteria</taxon>
        <taxon>Pseudomonadati</taxon>
        <taxon>Pseudomonadota</taxon>
        <taxon>Gammaproteobacteria</taxon>
        <taxon>Oceanospirillales</taxon>
        <taxon>Saccharospirillaceae</taxon>
        <taxon>Reinekea</taxon>
    </lineage>
</organism>
<dbReference type="GO" id="GO:0005886">
    <property type="term" value="C:plasma membrane"/>
    <property type="evidence" value="ECO:0007669"/>
    <property type="project" value="TreeGrafter"/>
</dbReference>
<evidence type="ECO:0000313" key="3">
    <source>
        <dbReference type="EMBL" id="TXR54883.1"/>
    </source>
</evidence>
<dbReference type="OrthoDB" id="9803781at2"/>
<evidence type="ECO:0000259" key="2">
    <source>
        <dbReference type="PROSITE" id="PS50156"/>
    </source>
</evidence>
<sequence length="743" mass="83330">MLRKTAFLFAIVIISTLCVLFKPEPKDQVLDVYADMQTELLLSQRNAVIVSVTLPEGSELNKAMLQKMSGLSEKLKQLDGVSAVDSLINARVIKSQTVLIEEFGESYESDEIVVERVIPDNIATLDDAFFAALPSTIEQFPELQSYISSNQDAFLFFTYFGNSILPLQIEQQMSELQASYQTILPFEYTGRSPILAKTEHLLTKDIKVFLPLLLILVTAIFIIFRNLRAMASAWVLIAASLISAYLFIQFLGVNNSPLVLLVPVFGLGLLSDYIIHYFYHQFYELEAEKRSIQQRLLFPLSLTAISTLTGFISLLFIDGSGHRQLGLLISAAVVITFAGVFLWLPYLGFKASTKKILPRFQLVQIRIFNVIHNYRRTLFITVAACCVLGLLQLPKLQIEPYPIGQLPASNTIKKSDELINQHFFGTVPYFLEIDTGEASGLLSQEALLKIEQMNQILQENESVGYNYSILSVLKRINYYFYGDEESLFEQEAWIYPSLIEQFLIVYSSSTDDPLEFGSLVNSSYRYFSIRGMVHYQDVNDLNNFYQATEDLRQALPDGWSLSVHGMINDLADERSRLRNNWVISFLIGSVLIFITVLAFYRKLRLALLSLVPGFCSMLFSLGIIATAGLSIDAFSIIFVAIITGLVIDYSIHTLAALESLPEKFAQSTSKAFGYVMGYSGVPIFLSFLTSLVSFSVLFLSSFSGARNLGLLLVTSLVVSFFFSIYLLPLLALSKKSSSNKANQ</sequence>
<evidence type="ECO:0000313" key="4">
    <source>
        <dbReference type="Proteomes" id="UP000321764"/>
    </source>
</evidence>
<dbReference type="InterPro" id="IPR050545">
    <property type="entry name" value="Mycobact_MmpL"/>
</dbReference>